<evidence type="ECO:0000256" key="1">
    <source>
        <dbReference type="SAM" id="Phobius"/>
    </source>
</evidence>
<dbReference type="AlphaFoldDB" id="A0A926E1I8"/>
<feature type="transmembrane region" description="Helical" evidence="1">
    <location>
        <begin position="122"/>
        <end position="140"/>
    </location>
</feature>
<sequence>MSTQATAPAKDKVCWKEYKLHIAVLVIILLAELVIRKQTLTFSNDLYGSLSIGFQPFVFAMLLGLIAYLAKPIKWVKEEESEAASGTMLIFIGPLLAKLAVASGYSINEILAVGPAMLLQEFGNIGTMIIALPVALLLGFKREAVGMTHSIGREQNMGLIIDRYGFDSNETRGVLMIYIIGTVIGSVVIGPLTGILANVLPISPLAYAMATGVGSAGMTAASLSTLIDMFPQFETQMSAYSSMSNLLTQVDGIYMSILIGLPLCNLLYKVLEPTLGRITKTGRRNAELAKAEAEKAKEAE</sequence>
<gene>
    <name evidence="2" type="ORF">H8711_10830</name>
</gene>
<comment type="caution">
    <text evidence="2">The sequence shown here is derived from an EMBL/GenBank/DDBJ whole genome shotgun (WGS) entry which is preliminary data.</text>
</comment>
<name>A0A926E1I8_9FIRM</name>
<dbReference type="Proteomes" id="UP000653127">
    <property type="component" value="Unassembled WGS sequence"/>
</dbReference>
<keyword evidence="1" id="KW-1133">Transmembrane helix</keyword>
<evidence type="ECO:0000313" key="2">
    <source>
        <dbReference type="EMBL" id="MBC8547419.1"/>
    </source>
</evidence>
<feature type="transmembrane region" description="Helical" evidence="1">
    <location>
        <begin position="47"/>
        <end position="70"/>
    </location>
</feature>
<organism evidence="2 3">
    <name type="scientific">Ligaoa zhengdingensis</name>
    <dbReference type="NCBI Taxonomy" id="2763658"/>
    <lineage>
        <taxon>Bacteria</taxon>
        <taxon>Bacillati</taxon>
        <taxon>Bacillota</taxon>
        <taxon>Clostridia</taxon>
        <taxon>Eubacteriales</taxon>
        <taxon>Oscillospiraceae</taxon>
        <taxon>Ligaoa</taxon>
    </lineage>
</organism>
<dbReference type="Pfam" id="PF11299">
    <property type="entry name" value="DUF3100"/>
    <property type="match status" value="1"/>
</dbReference>
<feature type="transmembrane region" description="Helical" evidence="1">
    <location>
        <begin position="18"/>
        <end position="35"/>
    </location>
</feature>
<feature type="transmembrane region" description="Helical" evidence="1">
    <location>
        <begin position="82"/>
        <end position="101"/>
    </location>
</feature>
<reference evidence="2" key="1">
    <citation type="submission" date="2020-08" db="EMBL/GenBank/DDBJ databases">
        <title>Genome public.</title>
        <authorList>
            <person name="Liu C."/>
            <person name="Sun Q."/>
        </authorList>
    </citation>
    <scope>NUCLEOTIDE SEQUENCE</scope>
    <source>
        <strain evidence="2">NSJ-31</strain>
    </source>
</reference>
<evidence type="ECO:0000313" key="3">
    <source>
        <dbReference type="Proteomes" id="UP000653127"/>
    </source>
</evidence>
<keyword evidence="1" id="KW-0472">Membrane</keyword>
<dbReference type="InterPro" id="IPR021450">
    <property type="entry name" value="DUF3100"/>
</dbReference>
<dbReference type="EMBL" id="JACRST010000019">
    <property type="protein sequence ID" value="MBC8547419.1"/>
    <property type="molecule type" value="Genomic_DNA"/>
</dbReference>
<accession>A0A926E1I8</accession>
<keyword evidence="1" id="KW-0812">Transmembrane</keyword>
<feature type="transmembrane region" description="Helical" evidence="1">
    <location>
        <begin position="207"/>
        <end position="233"/>
    </location>
</feature>
<dbReference type="RefSeq" id="WP_249283462.1">
    <property type="nucleotide sequence ID" value="NZ_JACRST010000019.1"/>
</dbReference>
<protein>
    <submittedName>
        <fullName evidence="2">DUF3100 domain-containing protein</fullName>
    </submittedName>
</protein>
<keyword evidence="3" id="KW-1185">Reference proteome</keyword>
<proteinExistence type="predicted"/>
<feature type="transmembrane region" description="Helical" evidence="1">
    <location>
        <begin position="175"/>
        <end position="200"/>
    </location>
</feature>